<dbReference type="Proteomes" id="UP000516480">
    <property type="component" value="Chromosome 10"/>
</dbReference>
<evidence type="ECO:0000313" key="10">
    <source>
        <dbReference type="Proteomes" id="UP000219974"/>
    </source>
</evidence>
<dbReference type="EMBL" id="LT614636">
    <property type="protein sequence ID" value="SCN25900.1"/>
    <property type="molecule type" value="Genomic_DNA"/>
</dbReference>
<sequence>MNIDLKDSGYYQNNASSDNAENKKNDNCIELVKEKIFVYKCNICLLVFTCAHIFERHIIKENHRVKQLDVLKKDKYFNCLRCKYICLSIVKIIKHIELYNHGQNILKKIKKKILYTGKANCECKIKCYSLYSQNQVNVENKESVRNKKENDLKVDINDEVNVKRGNKTNEEIEKNRNISYVYNKFESNKPSIRYIDQKEYHKHSANNTQIYDNLSSFFQKNNATNKPKIRDDISTKFLSKDMPMHSFPPFCKNLSQKHNTINSRNSKNNTMDRVIYDEVRRISSDPYSINNKNYNICNETIDPQKIITKCDIIKRTTSSSSSEDKTDEENNLSSILIDTEKINDFNNNWPDLQKPENQRNKKKIHKNSNDINHNLLLDIYSNNFNFNKTKNVQGFSLNSCNEKKENEIDDSFENNTIPLRGETNIISDDNAKITKEKFSNFRHKNNADNYQCGMFNWDLYRSLEKTNFNQSSQKIKKTDNEGSISDNKNYNNRHYIPSTLKRGEKENKVYRNLNSPKSTNEKKLLSIFIPDLVNNILGKNDEEKQNETNSYFSNISKNATDYDVLNTQHPKNKKASFAKLSNTNNSDLHAQNNEYKIKSKNDNIYNKKNEKVNENITSQANKIGEHLSENYIFHENYNKKNNEHENNHTIFQNLNNEQFSKIQYCDMILTDNDNINDKSRIRNYDDDDENNKYGNTVICKKINKIYDNLSCYETFQNELPMNMHYADENLNFSPQFNQAIEMGKYKHTNIRNKQKIKDDIDIDETNCTFYKGNGNNPTSMANMRTKNNELLNICHNLNLEKINDRENSLKNKTKRFSISNMDDFAFLECTNKDDQNKINSNTFWEFISYYNNNNNIQDAQYNKRNKNFIEQTEDDSWDTFTNNRNDNSEFSYNDDTIPDWIAKEVNSNNSDRTFDEQYQWKQQTNCNNIYAKDEKQCKHIFNPKDGEEISWDSSDKKINHHIDFGNWNNTN</sequence>
<evidence type="ECO:0000313" key="6">
    <source>
        <dbReference type="EMBL" id="SCM17723.1"/>
    </source>
</evidence>
<dbReference type="Proteomes" id="UP000219860">
    <property type="component" value="Chromosome 10"/>
</dbReference>
<dbReference type="EMBL" id="LT608274">
    <property type="protein sequence ID" value="SCM17723.1"/>
    <property type="molecule type" value="Genomic_DNA"/>
</dbReference>
<evidence type="ECO:0000313" key="8">
    <source>
        <dbReference type="Proteomes" id="UP000069549"/>
    </source>
</evidence>
<evidence type="ECO:0000313" key="7">
    <source>
        <dbReference type="EMBL" id="SCN25900.1"/>
    </source>
</evidence>
<feature type="region of interest" description="Disordered" evidence="1">
    <location>
        <begin position="472"/>
        <end position="493"/>
    </location>
</feature>
<dbReference type="EMBL" id="LT608258">
    <property type="protein sequence ID" value="SCM15927.1"/>
    <property type="molecule type" value="Genomic_DNA"/>
</dbReference>
<evidence type="ECO:0000313" key="3">
    <source>
        <dbReference type="EMBL" id="CXI49446.1"/>
    </source>
</evidence>
<proteinExistence type="predicted"/>
<evidence type="ECO:0000313" key="12">
    <source>
        <dbReference type="Proteomes" id="UP000516480"/>
    </source>
</evidence>
<organism evidence="3 8">
    <name type="scientific">Plasmodium berghei</name>
    <dbReference type="NCBI Taxonomy" id="5821"/>
    <lineage>
        <taxon>Eukaryota</taxon>
        <taxon>Sar</taxon>
        <taxon>Alveolata</taxon>
        <taxon>Apicomplexa</taxon>
        <taxon>Aconoidasida</taxon>
        <taxon>Haemosporida</taxon>
        <taxon>Plasmodiidae</taxon>
        <taxon>Plasmodium</taxon>
        <taxon>Plasmodium (Vinckeia)</taxon>
    </lineage>
</organism>
<dbReference type="VEuPathDB" id="PlasmoDB:PBANKA_1005200"/>
<dbReference type="EMBL" id="LT160030">
    <property type="protein sequence ID" value="CXI49446.1"/>
    <property type="molecule type" value="Genomic_DNA"/>
</dbReference>
<dbReference type="Proteomes" id="UP000220214">
    <property type="component" value="Chromosome 10"/>
</dbReference>
<evidence type="ECO:0000256" key="1">
    <source>
        <dbReference type="SAM" id="MobiDB-lite"/>
    </source>
</evidence>
<dbReference type="AlphaFoldDB" id="A0A0Y9X0I1"/>
<gene>
    <name evidence="3" type="ORF">PBK173_000229800</name>
    <name evidence="7" type="ORF">PBNK65E_000221800</name>
    <name evidence="4" type="ORF">PBNK65NY_000220700</name>
    <name evidence="5" type="ORF">PBSP11A_000220500</name>
    <name evidence="6" type="ORF">PBSP11RLL_000220600</name>
</gene>
<feature type="compositionally biased region" description="Polar residues" evidence="1">
    <location>
        <begin position="481"/>
        <end position="492"/>
    </location>
</feature>
<accession>A0A0Y9X0I1</accession>
<dbReference type="InterPro" id="IPR013087">
    <property type="entry name" value="Znf_C2H2_type"/>
</dbReference>
<dbReference type="Proteomes" id="UP000219974">
    <property type="component" value="Chromosome 10"/>
</dbReference>
<evidence type="ECO:0000313" key="5">
    <source>
        <dbReference type="EMBL" id="SCM15927.1"/>
    </source>
</evidence>
<dbReference type="PROSITE" id="PS00028">
    <property type="entry name" value="ZINC_FINGER_C2H2_1"/>
    <property type="match status" value="1"/>
</dbReference>
<name>A0A0Y9X0I1_PLABE</name>
<evidence type="ECO:0000259" key="2">
    <source>
        <dbReference type="PROSITE" id="PS00028"/>
    </source>
</evidence>
<dbReference type="Proteomes" id="UP000069549">
    <property type="component" value="Chromosome 10"/>
</dbReference>
<dbReference type="OMA" id="NEHENNH"/>
<protein>
    <recommendedName>
        <fullName evidence="2">C2H2-type domain-containing protein</fullName>
    </recommendedName>
</protein>
<evidence type="ECO:0000313" key="9">
    <source>
        <dbReference type="Proteomes" id="UP000219860"/>
    </source>
</evidence>
<dbReference type="EMBL" id="LT608146">
    <property type="protein sequence ID" value="SCL94027.1"/>
    <property type="molecule type" value="Genomic_DNA"/>
</dbReference>
<evidence type="ECO:0000313" key="4">
    <source>
        <dbReference type="EMBL" id="SCL94027.1"/>
    </source>
</evidence>
<evidence type="ECO:0000313" key="11">
    <source>
        <dbReference type="Proteomes" id="UP000220214"/>
    </source>
</evidence>
<dbReference type="OrthoDB" id="370306at2759"/>
<feature type="domain" description="C2H2-type" evidence="2">
    <location>
        <begin position="41"/>
        <end position="63"/>
    </location>
</feature>
<reference evidence="3 8" key="1">
    <citation type="submission" date="2016-02" db="EMBL/GenBank/DDBJ databases">
        <authorList>
            <consortium name="Pathogen Informatics"/>
        </authorList>
    </citation>
    <scope>NUCLEOTIDE SEQUENCE [LARGE SCALE GENOMIC DNA]</scope>
    <source>
        <strain evidence="3 8">K173</strain>
        <strain evidence="4 12">NK65 ny</strain>
        <strain evidence="7 11">NK65e</strain>
        <strain evidence="5 9">SP11 Antwerpcl1</strain>
        <strain evidence="6 10">SP11 RLL</strain>
    </source>
</reference>